<dbReference type="Gene3D" id="3.40.190.10">
    <property type="entry name" value="Periplasmic binding protein-like II"/>
    <property type="match status" value="2"/>
</dbReference>
<dbReference type="Proteomes" id="UP000184501">
    <property type="component" value="Unassembled WGS sequence"/>
</dbReference>
<dbReference type="PIRSF" id="PIRSF004846">
    <property type="entry name" value="ModA"/>
    <property type="match status" value="1"/>
</dbReference>
<comment type="similarity">
    <text evidence="1">Belongs to the bacterial solute-binding protein ModA family.</text>
</comment>
<evidence type="ECO:0000256" key="5">
    <source>
        <dbReference type="SAM" id="SignalP"/>
    </source>
</evidence>
<dbReference type="PANTHER" id="PTHR30632:SF0">
    <property type="entry name" value="SULFATE-BINDING PROTEIN"/>
    <property type="match status" value="1"/>
</dbReference>
<keyword evidence="7" id="KW-1185">Reference proteome</keyword>
<feature type="signal peptide" evidence="5">
    <location>
        <begin position="1"/>
        <end position="27"/>
    </location>
</feature>
<feature type="chain" id="PRO_5039465067" evidence="5">
    <location>
        <begin position="28"/>
        <end position="252"/>
    </location>
</feature>
<organism evidence="6 7">
    <name type="scientific">Streptoalloteichus hindustanus</name>
    <dbReference type="NCBI Taxonomy" id="2017"/>
    <lineage>
        <taxon>Bacteria</taxon>
        <taxon>Bacillati</taxon>
        <taxon>Actinomycetota</taxon>
        <taxon>Actinomycetes</taxon>
        <taxon>Pseudonocardiales</taxon>
        <taxon>Pseudonocardiaceae</taxon>
        <taxon>Streptoalloteichus</taxon>
    </lineage>
</organism>
<name>A0A1M4WF33_STRHI</name>
<proteinExistence type="inferred from homology"/>
<feature type="binding site" evidence="4">
    <location>
        <position position="188"/>
    </location>
    <ligand>
        <name>molybdate</name>
        <dbReference type="ChEBI" id="CHEBI:36264"/>
    </ligand>
</feature>
<keyword evidence="3 5" id="KW-0732">Signal</keyword>
<dbReference type="PROSITE" id="PS51257">
    <property type="entry name" value="PROKAR_LIPOPROTEIN"/>
    <property type="match status" value="1"/>
</dbReference>
<evidence type="ECO:0000256" key="3">
    <source>
        <dbReference type="ARBA" id="ARBA00022729"/>
    </source>
</evidence>
<evidence type="ECO:0000313" key="7">
    <source>
        <dbReference type="Proteomes" id="UP000184501"/>
    </source>
</evidence>
<keyword evidence="2 4" id="KW-0479">Metal-binding</keyword>
<evidence type="ECO:0000313" key="6">
    <source>
        <dbReference type="EMBL" id="SHE79673.1"/>
    </source>
</evidence>
<dbReference type="PANTHER" id="PTHR30632">
    <property type="entry name" value="MOLYBDATE-BINDING PERIPLASMIC PROTEIN"/>
    <property type="match status" value="1"/>
</dbReference>
<dbReference type="Pfam" id="PF13531">
    <property type="entry name" value="SBP_bac_11"/>
    <property type="match status" value="1"/>
</dbReference>
<dbReference type="GO" id="GO:0015689">
    <property type="term" value="P:molybdate ion transport"/>
    <property type="evidence" value="ECO:0007669"/>
    <property type="project" value="InterPro"/>
</dbReference>
<dbReference type="CDD" id="cd13538">
    <property type="entry name" value="PBP2_ModA_like_1"/>
    <property type="match status" value="1"/>
</dbReference>
<accession>A0A1M4WF33</accession>
<dbReference type="InterPro" id="IPR050682">
    <property type="entry name" value="ModA/WtpA"/>
</dbReference>
<feature type="binding site" evidence="4">
    <location>
        <position position="170"/>
    </location>
    <ligand>
        <name>molybdate</name>
        <dbReference type="ChEBI" id="CHEBI:36264"/>
    </ligand>
</feature>
<dbReference type="RefSeq" id="WP_073480115.1">
    <property type="nucleotide sequence ID" value="NZ_FQVN01000001.1"/>
</dbReference>
<evidence type="ECO:0000256" key="4">
    <source>
        <dbReference type="PIRSR" id="PIRSR004846-1"/>
    </source>
</evidence>
<gene>
    <name evidence="6" type="ORF">SAMN05444320_1011111</name>
</gene>
<evidence type="ECO:0000256" key="2">
    <source>
        <dbReference type="ARBA" id="ARBA00022723"/>
    </source>
</evidence>
<dbReference type="InterPro" id="IPR005950">
    <property type="entry name" value="ModA"/>
</dbReference>
<dbReference type="STRING" id="2017.SAMN05444320_1011111"/>
<dbReference type="GO" id="GO:0030973">
    <property type="term" value="F:molybdate ion binding"/>
    <property type="evidence" value="ECO:0007669"/>
    <property type="project" value="TreeGrafter"/>
</dbReference>
<feature type="binding site" evidence="4">
    <location>
        <position position="40"/>
    </location>
    <ligand>
        <name>molybdate</name>
        <dbReference type="ChEBI" id="CHEBI:36264"/>
    </ligand>
</feature>
<dbReference type="SUPFAM" id="SSF53850">
    <property type="entry name" value="Periplasmic binding protein-like II"/>
    <property type="match status" value="1"/>
</dbReference>
<reference evidence="6 7" key="1">
    <citation type="submission" date="2016-11" db="EMBL/GenBank/DDBJ databases">
        <authorList>
            <person name="Jaros S."/>
            <person name="Januszkiewicz K."/>
            <person name="Wedrychowicz H."/>
        </authorList>
    </citation>
    <scope>NUCLEOTIDE SEQUENCE [LARGE SCALE GENOMIC DNA]</scope>
    <source>
        <strain evidence="6 7">DSM 44523</strain>
    </source>
</reference>
<dbReference type="NCBIfam" id="TIGR01256">
    <property type="entry name" value="modA"/>
    <property type="match status" value="1"/>
</dbReference>
<protein>
    <submittedName>
        <fullName evidence="6">Molybdate transport system substrate-binding protein</fullName>
    </submittedName>
</protein>
<dbReference type="OrthoDB" id="9785015at2"/>
<sequence length="252" mass="26115">MRARALLPTLVALVVAVAACGSDAGRAAPRRTVTVLAAASLTEVFGRLEQRFEADHPGVDVRLSYGGSSDLAQQIVNGAPADVFAAANTATMDTVAKAGLAGKPQVFATNELRIAVREDNPGKVGSLADLARDGLVLVVCAPQVPCGAATAKVTRDAGVRLRPSSEEPDVKSVLGKVVAGEADAGLVYVTDVHARKDKVRGIAFPEAANARNDYPITVLDRAPEADLARQFVELVRGQAGREALTAAGFQVP</sequence>
<evidence type="ECO:0000256" key="1">
    <source>
        <dbReference type="ARBA" id="ARBA00009175"/>
    </source>
</evidence>
<feature type="binding site" evidence="4">
    <location>
        <position position="68"/>
    </location>
    <ligand>
        <name>molybdate</name>
        <dbReference type="ChEBI" id="CHEBI:36264"/>
    </ligand>
</feature>
<keyword evidence="4" id="KW-0500">Molybdenum</keyword>
<dbReference type="AlphaFoldDB" id="A0A1M4WF33"/>
<dbReference type="EMBL" id="FQVN01000001">
    <property type="protein sequence ID" value="SHE79673.1"/>
    <property type="molecule type" value="Genomic_DNA"/>
</dbReference>
<dbReference type="GO" id="GO:0046872">
    <property type="term" value="F:metal ion binding"/>
    <property type="evidence" value="ECO:0007669"/>
    <property type="project" value="UniProtKB-KW"/>
</dbReference>